<gene>
    <name evidence="1" type="ORF">EJB05_30245</name>
</gene>
<organism evidence="1 2">
    <name type="scientific">Eragrostis curvula</name>
    <name type="common">weeping love grass</name>
    <dbReference type="NCBI Taxonomy" id="38414"/>
    <lineage>
        <taxon>Eukaryota</taxon>
        <taxon>Viridiplantae</taxon>
        <taxon>Streptophyta</taxon>
        <taxon>Embryophyta</taxon>
        <taxon>Tracheophyta</taxon>
        <taxon>Spermatophyta</taxon>
        <taxon>Magnoliopsida</taxon>
        <taxon>Liliopsida</taxon>
        <taxon>Poales</taxon>
        <taxon>Poaceae</taxon>
        <taxon>PACMAD clade</taxon>
        <taxon>Chloridoideae</taxon>
        <taxon>Eragrostideae</taxon>
        <taxon>Eragrostidinae</taxon>
        <taxon>Eragrostis</taxon>
    </lineage>
</organism>
<evidence type="ECO:0000313" key="1">
    <source>
        <dbReference type="EMBL" id="TVU23159.1"/>
    </source>
</evidence>
<reference evidence="1 2" key="1">
    <citation type="journal article" date="2019" name="Sci. Rep.">
        <title>A high-quality genome of Eragrostis curvula grass provides insights into Poaceae evolution and supports new strategies to enhance forage quality.</title>
        <authorList>
            <person name="Carballo J."/>
            <person name="Santos B.A.C.M."/>
            <person name="Zappacosta D."/>
            <person name="Garbus I."/>
            <person name="Selva J.P."/>
            <person name="Gallo C.A."/>
            <person name="Diaz A."/>
            <person name="Albertini E."/>
            <person name="Caccamo M."/>
            <person name="Echenique V."/>
        </authorList>
    </citation>
    <scope>NUCLEOTIDE SEQUENCE [LARGE SCALE GENOMIC DNA]</scope>
    <source>
        <strain evidence="2">cv. Victoria</strain>
        <tissue evidence="1">Leaf</tissue>
    </source>
</reference>
<sequence length="203" mass="22755">MDHGEDRITGLPEELLHCILVRLGSARAAARTSVLSRRWRPETRGYQRFLNETNKLPKCETLSIVLARGQDGLAPAMMHLLRGCSSTRKLFLELSNSSDPSQRYSCPPSCPCRLAETCKIDGIAFDSLELVEISSWPIVLEELEFFAELSICKAAVLKKLVIKETKSPATLTKKLCEVVRGICRPDLEIEFYVLSGGRLVRFD</sequence>
<protein>
    <recommendedName>
        <fullName evidence="3">F-box domain-containing protein</fullName>
    </recommendedName>
</protein>
<comment type="caution">
    <text evidence="1">The sequence shown here is derived from an EMBL/GenBank/DDBJ whole genome shotgun (WGS) entry which is preliminary data.</text>
</comment>
<keyword evidence="2" id="KW-1185">Reference proteome</keyword>
<feature type="non-terminal residue" evidence="1">
    <location>
        <position position="1"/>
    </location>
</feature>
<dbReference type="Proteomes" id="UP000324897">
    <property type="component" value="Unassembled WGS sequence"/>
</dbReference>
<evidence type="ECO:0008006" key="3">
    <source>
        <dbReference type="Google" id="ProtNLM"/>
    </source>
</evidence>
<dbReference type="PANTHER" id="PTHR34709:SF80">
    <property type="entry name" value="F-BOX DOMAIN-CONTAINING PROTEIN"/>
    <property type="match status" value="1"/>
</dbReference>
<accession>A0A5J9UHB5</accession>
<dbReference type="Gramene" id="TVU23159">
    <property type="protein sequence ID" value="TVU23159"/>
    <property type="gene ID" value="EJB05_30245"/>
</dbReference>
<dbReference type="InterPro" id="IPR036047">
    <property type="entry name" value="F-box-like_dom_sf"/>
</dbReference>
<dbReference type="EMBL" id="RWGY01000020">
    <property type="protein sequence ID" value="TVU23159.1"/>
    <property type="molecule type" value="Genomic_DNA"/>
</dbReference>
<name>A0A5J9UHB5_9POAL</name>
<dbReference type="OrthoDB" id="716743at2759"/>
<dbReference type="InterPro" id="IPR055312">
    <property type="entry name" value="FBL15-like"/>
</dbReference>
<dbReference type="SUPFAM" id="SSF81383">
    <property type="entry name" value="F-box domain"/>
    <property type="match status" value="1"/>
</dbReference>
<evidence type="ECO:0000313" key="2">
    <source>
        <dbReference type="Proteomes" id="UP000324897"/>
    </source>
</evidence>
<dbReference type="PANTHER" id="PTHR34709">
    <property type="entry name" value="OS10G0396666 PROTEIN"/>
    <property type="match status" value="1"/>
</dbReference>
<dbReference type="AlphaFoldDB" id="A0A5J9UHB5"/>
<proteinExistence type="predicted"/>